<gene>
    <name evidence="4" type="primary">LOC113873473</name>
</gene>
<dbReference type="RefSeq" id="XP_027367405.1">
    <property type="nucleotide sequence ID" value="XM_027511604.1"/>
</dbReference>
<dbReference type="GO" id="GO:0009507">
    <property type="term" value="C:chloroplast"/>
    <property type="evidence" value="ECO:0007669"/>
    <property type="project" value="TreeGrafter"/>
</dbReference>
<dbReference type="Proteomes" id="UP000694853">
    <property type="component" value="Unplaced"/>
</dbReference>
<dbReference type="PANTHER" id="PTHR36374:SF1">
    <property type="entry name" value="OS01G0969000 PROTEIN"/>
    <property type="match status" value="1"/>
</dbReference>
<keyword evidence="2" id="KW-0472">Membrane</keyword>
<sequence>MNKTTEIVAIEETPQSPKQPTPNPLLSFFSNLNFHFELPFFPPKPKSQLEEPPKQAQVSPSSKPNVVRFPKTQVVVPPSLEAEPDADQSSTKTSNPIILWQVYVLGGIIISRWIWARWNERKGGGRPPNDESAEGRRPSDDGRRSSDNE</sequence>
<dbReference type="KEGG" id="aprc:113873473"/>
<evidence type="ECO:0000256" key="2">
    <source>
        <dbReference type="SAM" id="Phobius"/>
    </source>
</evidence>
<keyword evidence="3" id="KW-1185">Reference proteome</keyword>
<proteinExistence type="predicted"/>
<keyword evidence="2" id="KW-0812">Transmembrane</keyword>
<organism evidence="3 4">
    <name type="scientific">Abrus precatorius</name>
    <name type="common">Indian licorice</name>
    <name type="synonym">Glycine abrus</name>
    <dbReference type="NCBI Taxonomy" id="3816"/>
    <lineage>
        <taxon>Eukaryota</taxon>
        <taxon>Viridiplantae</taxon>
        <taxon>Streptophyta</taxon>
        <taxon>Embryophyta</taxon>
        <taxon>Tracheophyta</taxon>
        <taxon>Spermatophyta</taxon>
        <taxon>Magnoliopsida</taxon>
        <taxon>eudicotyledons</taxon>
        <taxon>Gunneridae</taxon>
        <taxon>Pentapetalae</taxon>
        <taxon>rosids</taxon>
        <taxon>fabids</taxon>
        <taxon>Fabales</taxon>
        <taxon>Fabaceae</taxon>
        <taxon>Papilionoideae</taxon>
        <taxon>50 kb inversion clade</taxon>
        <taxon>NPAAA clade</taxon>
        <taxon>indigoferoid/millettioid clade</taxon>
        <taxon>Abreae</taxon>
        <taxon>Abrus</taxon>
    </lineage>
</organism>
<evidence type="ECO:0000313" key="3">
    <source>
        <dbReference type="Proteomes" id="UP000694853"/>
    </source>
</evidence>
<reference evidence="4" key="2">
    <citation type="submission" date="2025-08" db="UniProtKB">
        <authorList>
            <consortium name="RefSeq"/>
        </authorList>
    </citation>
    <scope>IDENTIFICATION</scope>
    <source>
        <tissue evidence="4">Young leaves</tissue>
    </source>
</reference>
<feature type="region of interest" description="Disordered" evidence="1">
    <location>
        <begin position="43"/>
        <end position="67"/>
    </location>
</feature>
<name>A0A8B8MFR1_ABRPR</name>
<feature type="region of interest" description="Disordered" evidence="1">
    <location>
        <begin position="1"/>
        <end position="22"/>
    </location>
</feature>
<feature type="compositionally biased region" description="Basic and acidic residues" evidence="1">
    <location>
        <begin position="133"/>
        <end position="149"/>
    </location>
</feature>
<feature type="region of interest" description="Disordered" evidence="1">
    <location>
        <begin position="121"/>
        <end position="149"/>
    </location>
</feature>
<dbReference type="AlphaFoldDB" id="A0A8B8MFR1"/>
<reference evidence="3" key="1">
    <citation type="journal article" date="2019" name="Toxins">
        <title>Detection of Abrin-Like and Prepropulchellin-Like Toxin Genes and Transcripts Using Whole Genome Sequencing and Full-Length Transcript Sequencing of Abrus precatorius.</title>
        <authorList>
            <person name="Hovde B.T."/>
            <person name="Daligault H.E."/>
            <person name="Hanschen E.R."/>
            <person name="Kunde Y.A."/>
            <person name="Johnson M.B."/>
            <person name="Starkenburg S.R."/>
            <person name="Johnson S.L."/>
        </authorList>
    </citation>
    <scope>NUCLEOTIDE SEQUENCE [LARGE SCALE GENOMIC DNA]</scope>
</reference>
<dbReference type="GeneID" id="113873473"/>
<protein>
    <submittedName>
        <fullName evidence="4">Uncharacterized protein LOC113873473</fullName>
    </submittedName>
</protein>
<feature type="transmembrane region" description="Helical" evidence="2">
    <location>
        <begin position="97"/>
        <end position="115"/>
    </location>
</feature>
<evidence type="ECO:0000313" key="4">
    <source>
        <dbReference type="RefSeq" id="XP_027367405.1"/>
    </source>
</evidence>
<accession>A0A8B8MFR1</accession>
<dbReference type="PANTHER" id="PTHR36374">
    <property type="entry name" value="OS01G0969000 PROTEIN"/>
    <property type="match status" value="1"/>
</dbReference>
<keyword evidence="2" id="KW-1133">Transmembrane helix</keyword>
<evidence type="ECO:0000256" key="1">
    <source>
        <dbReference type="SAM" id="MobiDB-lite"/>
    </source>
</evidence>
<dbReference type="OrthoDB" id="1892038at2759"/>